<accession>A0ABU5ZD89</accession>
<gene>
    <name evidence="2" type="primary">dnaI</name>
    <name evidence="2" type="ORF">VF724_02190</name>
</gene>
<dbReference type="Proteomes" id="UP001310386">
    <property type="component" value="Unassembled WGS sequence"/>
</dbReference>
<dbReference type="SMART" id="SM00382">
    <property type="entry name" value="AAA"/>
    <property type="match status" value="1"/>
</dbReference>
<evidence type="ECO:0000313" key="2">
    <source>
        <dbReference type="EMBL" id="MEB3100468.1"/>
    </source>
</evidence>
<reference evidence="2" key="1">
    <citation type="submission" date="2023-12" db="EMBL/GenBank/DDBJ databases">
        <title>Fervidustalea candida gen. nov., sp. nov., a novel member of the family Paenibacillaceae isolated from a geothermal area.</title>
        <authorList>
            <person name="Li W.-J."/>
            <person name="Jiao J.-Y."/>
            <person name="Chen Y."/>
        </authorList>
    </citation>
    <scope>NUCLEOTIDE SEQUENCE</scope>
    <source>
        <strain evidence="2">SYSU GA230002</strain>
    </source>
</reference>
<dbReference type="EMBL" id="JAYJLD010000002">
    <property type="protein sequence ID" value="MEB3100468.1"/>
    <property type="molecule type" value="Genomic_DNA"/>
</dbReference>
<dbReference type="InterPro" id="IPR009928">
    <property type="entry name" value="DnaI_N"/>
</dbReference>
<dbReference type="InterPro" id="IPR027417">
    <property type="entry name" value="P-loop_NTPase"/>
</dbReference>
<protein>
    <submittedName>
        <fullName evidence="2">Primosomal protein DnaI</fullName>
    </submittedName>
</protein>
<dbReference type="NCBIfam" id="NF006505">
    <property type="entry name" value="PRK08939.1"/>
    <property type="match status" value="1"/>
</dbReference>
<proteinExistence type="predicted"/>
<dbReference type="InterPro" id="IPR002611">
    <property type="entry name" value="IstB_ATP-bd"/>
</dbReference>
<name>A0ABU5ZD89_9BACL</name>
<evidence type="ECO:0000259" key="1">
    <source>
        <dbReference type="SMART" id="SM00382"/>
    </source>
</evidence>
<dbReference type="PANTHER" id="PTHR30050">
    <property type="entry name" value="CHROMOSOMAL REPLICATION INITIATOR PROTEIN DNAA"/>
    <property type="match status" value="1"/>
</dbReference>
<comment type="caution">
    <text evidence="2">The sequence shown here is derived from an EMBL/GenBank/DDBJ whole genome shotgun (WGS) entry which is preliminary data.</text>
</comment>
<dbReference type="Pfam" id="PF01695">
    <property type="entry name" value="IstB_IS21"/>
    <property type="match status" value="1"/>
</dbReference>
<dbReference type="Gene3D" id="3.40.50.300">
    <property type="entry name" value="P-loop containing nucleotide triphosphate hydrolases"/>
    <property type="match status" value="1"/>
</dbReference>
<dbReference type="SUPFAM" id="SSF52540">
    <property type="entry name" value="P-loop containing nucleoside triphosphate hydrolases"/>
    <property type="match status" value="1"/>
</dbReference>
<dbReference type="PANTHER" id="PTHR30050:SF8">
    <property type="entry name" value="PRIMOSOMAL PROTEIN DNAI"/>
    <property type="match status" value="1"/>
</dbReference>
<feature type="domain" description="AAA+ ATPase" evidence="1">
    <location>
        <begin position="165"/>
        <end position="302"/>
    </location>
</feature>
<organism evidence="2 3">
    <name type="scientific">Ferviditalea candida</name>
    <dbReference type="NCBI Taxonomy" id="3108399"/>
    <lineage>
        <taxon>Bacteria</taxon>
        <taxon>Bacillati</taxon>
        <taxon>Bacillota</taxon>
        <taxon>Bacilli</taxon>
        <taxon>Bacillales</taxon>
        <taxon>Paenibacillaceae</taxon>
        <taxon>Ferviditalea</taxon>
    </lineage>
</organism>
<dbReference type="InterPro" id="IPR003593">
    <property type="entry name" value="AAA+_ATPase"/>
</dbReference>
<keyword evidence="3" id="KW-1185">Reference proteome</keyword>
<evidence type="ECO:0000313" key="3">
    <source>
        <dbReference type="Proteomes" id="UP001310386"/>
    </source>
</evidence>
<dbReference type="RefSeq" id="WP_371752578.1">
    <property type="nucleotide sequence ID" value="NZ_JAYJLD010000002.1"/>
</dbReference>
<dbReference type="Pfam" id="PF07319">
    <property type="entry name" value="DnaI_N"/>
    <property type="match status" value="1"/>
</dbReference>
<dbReference type="CDD" id="cd00009">
    <property type="entry name" value="AAA"/>
    <property type="match status" value="1"/>
</dbReference>
<sequence>MESLSDLLKSLPIGAFVEQAEIKKRQILSDPLIQKLKSRHPELDDAILEKHLNRLYQYLTEYKSCVKCPGLDVCPNDFQGHYTRLSVENIGGSIQLFDHKVSCKKLLAKQSQDAIRKRIHSFYIDETALSRGYDIDEIIHIDAERTKSVKEIMKYIILTKEHGLQTKGLYLTGGFGTGKTFLMCYMLYELAKIGLSGVIVYMPEFVEDLKAMFSEPMKLKETIELMRESDLLIFDDIGAENLNPWVRDHVMGSILNYRMNRKPTFFTSNYDLDALEKHFSFTNKDGEEEYKGQRIMDRIRPFVDAIEVNGSNKRGL</sequence>